<feature type="domain" description="Type VII secretion system protein EssD-like" evidence="1">
    <location>
        <begin position="39"/>
        <end position="164"/>
    </location>
</feature>
<sequence>MYEQTVNKHGDRFNIVLTHSSDNIIRDGSHLDSKGKLKPNVTYQAGEFEYLYQTDHLGRLKTWDAQEFQLTEQAKRLYHNPNTPGKLKGDHSGHLAGDRFGGSPKLDNLVSQLQGVNLSDYKILENEWAGALMKNKRVTVNVDVIYKGNNLIPDSFKVRYTIDGNFFIKEIENVK</sequence>
<protein>
    <submittedName>
        <fullName evidence="3">Putative ribonuclease YeeF</fullName>
        <ecNumber evidence="3">3.1.-.-</ecNumber>
    </submittedName>
</protein>
<evidence type="ECO:0000313" key="2">
    <source>
        <dbReference type="EMBL" id="SMQ13362.1"/>
    </source>
</evidence>
<evidence type="ECO:0000313" key="3">
    <source>
        <dbReference type="EMBL" id="SNB82803.1"/>
    </source>
</evidence>
<dbReference type="EMBL" id="FXUV01000061">
    <property type="protein sequence ID" value="SMQ13362.1"/>
    <property type="molecule type" value="Genomic_DNA"/>
</dbReference>
<dbReference type="Proteomes" id="UP000215450">
    <property type="component" value="Unassembled WGS sequence"/>
</dbReference>
<reference evidence="3 4" key="2">
    <citation type="submission" date="2017-06" db="EMBL/GenBank/DDBJ databases">
        <authorList>
            <person name="Kim H.J."/>
            <person name="Triplett B.A."/>
        </authorList>
    </citation>
    <scope>NUCLEOTIDE SEQUENCE [LARGE SCALE GENOMIC DNA]</scope>
    <source>
        <strain evidence="3">Kingella_eburonensis</strain>
    </source>
</reference>
<dbReference type="InterPro" id="IPR044929">
    <property type="entry name" value="DNA/RNA_non-sp_Endonuclease_sf"/>
</dbReference>
<proteinExistence type="predicted"/>
<dbReference type="GO" id="GO:0016787">
    <property type="term" value="F:hydrolase activity"/>
    <property type="evidence" value="ECO:0007669"/>
    <property type="project" value="UniProtKB-KW"/>
</dbReference>
<dbReference type="EMBL" id="FXUV02000066">
    <property type="protein sequence ID" value="SNB82803.1"/>
    <property type="molecule type" value="Genomic_DNA"/>
</dbReference>
<organism evidence="3 4">
    <name type="scientific">Kingella negevensis</name>
    <dbReference type="NCBI Taxonomy" id="1522312"/>
    <lineage>
        <taxon>Bacteria</taxon>
        <taxon>Pseudomonadati</taxon>
        <taxon>Pseudomonadota</taxon>
        <taxon>Betaproteobacteria</taxon>
        <taxon>Neisseriales</taxon>
        <taxon>Neisseriaceae</taxon>
        <taxon>Kingella</taxon>
    </lineage>
</organism>
<name>A0A238TEE7_9NEIS</name>
<dbReference type="Pfam" id="PF13930">
    <property type="entry name" value="Endonuclea_NS_2"/>
    <property type="match status" value="1"/>
</dbReference>
<dbReference type="AlphaFoldDB" id="A0A238TEE7"/>
<keyword evidence="3" id="KW-0378">Hydrolase</keyword>
<evidence type="ECO:0000259" key="1">
    <source>
        <dbReference type="Pfam" id="PF13930"/>
    </source>
</evidence>
<evidence type="ECO:0000313" key="4">
    <source>
        <dbReference type="Proteomes" id="UP000215450"/>
    </source>
</evidence>
<dbReference type="STRING" id="1522312.GCA_900177895_00440"/>
<reference evidence="2" key="1">
    <citation type="submission" date="2017-05" db="EMBL/GenBank/DDBJ databases">
        <authorList>
            <person name="Song R."/>
            <person name="Chenine A.L."/>
            <person name="Ruprecht R.M."/>
        </authorList>
    </citation>
    <scope>NUCLEOTIDE SEQUENCE</scope>
    <source>
        <strain evidence="2">Kingella_eburonensis</strain>
    </source>
</reference>
<gene>
    <name evidence="3" type="primary">yeeF</name>
    <name evidence="2" type="ORF">KEBURONENSIS_02028</name>
    <name evidence="3" type="ORF">KEBURONENSIS_02036</name>
</gene>
<keyword evidence="4" id="KW-1185">Reference proteome</keyword>
<accession>A0A238TEE7</accession>
<dbReference type="EC" id="3.1.-.-" evidence="3"/>
<dbReference type="Gene3D" id="3.40.570.10">
    <property type="entry name" value="Extracellular Endonuclease, subunit A"/>
    <property type="match status" value="1"/>
</dbReference>
<dbReference type="InterPro" id="IPR044927">
    <property type="entry name" value="Endonuclea_NS_2"/>
</dbReference>